<dbReference type="InterPro" id="IPR005467">
    <property type="entry name" value="His_kinase_dom"/>
</dbReference>
<dbReference type="InterPro" id="IPR050351">
    <property type="entry name" value="BphY/WalK/GraS-like"/>
</dbReference>
<dbReference type="Proteomes" id="UP000664417">
    <property type="component" value="Unassembled WGS sequence"/>
</dbReference>
<dbReference type="RefSeq" id="WP_207859191.1">
    <property type="nucleotide sequence ID" value="NZ_JAFREP010000010.1"/>
</dbReference>
<reference evidence="11" key="1">
    <citation type="submission" date="2021-03" db="EMBL/GenBank/DDBJ databases">
        <authorList>
            <person name="Wang G."/>
        </authorList>
    </citation>
    <scope>NUCLEOTIDE SEQUENCE</scope>
    <source>
        <strain evidence="11">KCTC 12899</strain>
    </source>
</reference>
<dbReference type="EMBL" id="JAFREP010000010">
    <property type="protein sequence ID" value="MBO1319370.1"/>
    <property type="molecule type" value="Genomic_DNA"/>
</dbReference>
<evidence type="ECO:0000259" key="9">
    <source>
        <dbReference type="PROSITE" id="PS50109"/>
    </source>
</evidence>
<dbReference type="Gene3D" id="1.10.287.130">
    <property type="match status" value="1"/>
</dbReference>
<evidence type="ECO:0000256" key="2">
    <source>
        <dbReference type="ARBA" id="ARBA00004370"/>
    </source>
</evidence>
<dbReference type="Pfam" id="PF02518">
    <property type="entry name" value="HATPase_c"/>
    <property type="match status" value="1"/>
</dbReference>
<evidence type="ECO:0000313" key="11">
    <source>
        <dbReference type="EMBL" id="MBO1319370.1"/>
    </source>
</evidence>
<feature type="domain" description="Histidine kinase" evidence="9">
    <location>
        <begin position="402"/>
        <end position="614"/>
    </location>
</feature>
<dbReference type="InterPro" id="IPR036097">
    <property type="entry name" value="HisK_dim/P_sf"/>
</dbReference>
<dbReference type="InterPro" id="IPR003660">
    <property type="entry name" value="HAMP_dom"/>
</dbReference>
<keyword evidence="5" id="KW-0808">Transferase</keyword>
<evidence type="ECO:0000259" key="10">
    <source>
        <dbReference type="PROSITE" id="PS50885"/>
    </source>
</evidence>
<dbReference type="PANTHER" id="PTHR42878">
    <property type="entry name" value="TWO-COMPONENT HISTIDINE KINASE"/>
    <property type="match status" value="1"/>
</dbReference>
<keyword evidence="6" id="KW-0418">Kinase</keyword>
<name>A0A8J7QG30_9BACT</name>
<dbReference type="GO" id="GO:0000155">
    <property type="term" value="F:phosphorelay sensor kinase activity"/>
    <property type="evidence" value="ECO:0007669"/>
    <property type="project" value="InterPro"/>
</dbReference>
<keyword evidence="8" id="KW-1133">Transmembrane helix</keyword>
<dbReference type="GO" id="GO:0016020">
    <property type="term" value="C:membrane"/>
    <property type="evidence" value="ECO:0007669"/>
    <property type="project" value="UniProtKB-SubCell"/>
</dbReference>
<feature type="domain" description="HAMP" evidence="10">
    <location>
        <begin position="318"/>
        <end position="370"/>
    </location>
</feature>
<feature type="transmembrane region" description="Helical" evidence="8">
    <location>
        <begin position="23"/>
        <end position="48"/>
    </location>
</feature>
<evidence type="ECO:0000256" key="5">
    <source>
        <dbReference type="ARBA" id="ARBA00022679"/>
    </source>
</evidence>
<dbReference type="Gene3D" id="3.30.565.10">
    <property type="entry name" value="Histidine kinase-like ATPase, C-terminal domain"/>
    <property type="match status" value="1"/>
</dbReference>
<dbReference type="GO" id="GO:0007234">
    <property type="term" value="P:osmosensory signaling via phosphorelay pathway"/>
    <property type="evidence" value="ECO:0007669"/>
    <property type="project" value="TreeGrafter"/>
</dbReference>
<evidence type="ECO:0000256" key="7">
    <source>
        <dbReference type="SAM" id="Coils"/>
    </source>
</evidence>
<accession>A0A8J7QG30</accession>
<dbReference type="CDD" id="cd00082">
    <property type="entry name" value="HisKA"/>
    <property type="match status" value="1"/>
</dbReference>
<dbReference type="SUPFAM" id="SSF47384">
    <property type="entry name" value="Homodimeric domain of signal transducing histidine kinase"/>
    <property type="match status" value="1"/>
</dbReference>
<dbReference type="PROSITE" id="PS50885">
    <property type="entry name" value="HAMP"/>
    <property type="match status" value="1"/>
</dbReference>
<dbReference type="SMART" id="SM00388">
    <property type="entry name" value="HisKA"/>
    <property type="match status" value="1"/>
</dbReference>
<evidence type="ECO:0000256" key="4">
    <source>
        <dbReference type="ARBA" id="ARBA00022553"/>
    </source>
</evidence>
<comment type="catalytic activity">
    <reaction evidence="1">
        <text>ATP + protein L-histidine = ADP + protein N-phospho-L-histidine.</text>
        <dbReference type="EC" id="2.7.13.3"/>
    </reaction>
</comment>
<keyword evidence="8" id="KW-0812">Transmembrane</keyword>
<comment type="caution">
    <text evidence="11">The sequence shown here is derived from an EMBL/GenBank/DDBJ whole genome shotgun (WGS) entry which is preliminary data.</text>
</comment>
<dbReference type="InterPro" id="IPR032255">
    <property type="entry name" value="HBM"/>
</dbReference>
<protein>
    <recommendedName>
        <fullName evidence="3">histidine kinase</fullName>
        <ecNumber evidence="3">2.7.13.3</ecNumber>
    </recommendedName>
</protein>
<comment type="subcellular location">
    <subcellularLocation>
        <location evidence="2">Membrane</location>
    </subcellularLocation>
</comment>
<dbReference type="SMART" id="SM01358">
    <property type="entry name" value="HBM"/>
    <property type="match status" value="1"/>
</dbReference>
<dbReference type="AlphaFoldDB" id="A0A8J7QG30"/>
<dbReference type="SUPFAM" id="SSF158472">
    <property type="entry name" value="HAMP domain-like"/>
    <property type="match status" value="1"/>
</dbReference>
<keyword evidence="7" id="KW-0175">Coiled coil</keyword>
<dbReference type="FunFam" id="3.30.565.10:FF:000006">
    <property type="entry name" value="Sensor histidine kinase WalK"/>
    <property type="match status" value="1"/>
</dbReference>
<evidence type="ECO:0000256" key="3">
    <source>
        <dbReference type="ARBA" id="ARBA00012438"/>
    </source>
</evidence>
<dbReference type="GO" id="GO:0000156">
    <property type="term" value="F:phosphorelay response regulator activity"/>
    <property type="evidence" value="ECO:0007669"/>
    <property type="project" value="TreeGrafter"/>
</dbReference>
<dbReference type="InterPro" id="IPR036890">
    <property type="entry name" value="HATPase_C_sf"/>
</dbReference>
<feature type="transmembrane region" description="Helical" evidence="8">
    <location>
        <begin position="299"/>
        <end position="318"/>
    </location>
</feature>
<organism evidence="11 12">
    <name type="scientific">Acanthopleuribacter pedis</name>
    <dbReference type="NCBI Taxonomy" id="442870"/>
    <lineage>
        <taxon>Bacteria</taxon>
        <taxon>Pseudomonadati</taxon>
        <taxon>Acidobacteriota</taxon>
        <taxon>Holophagae</taxon>
        <taxon>Acanthopleuribacterales</taxon>
        <taxon>Acanthopleuribacteraceae</taxon>
        <taxon>Acanthopleuribacter</taxon>
    </lineage>
</organism>
<dbReference type="EC" id="2.7.13.3" evidence="3"/>
<dbReference type="PRINTS" id="PR00344">
    <property type="entry name" value="BCTRLSENSOR"/>
</dbReference>
<proteinExistence type="predicted"/>
<gene>
    <name evidence="11" type="ORF">J3U88_12930</name>
</gene>
<dbReference type="GO" id="GO:0030295">
    <property type="term" value="F:protein kinase activator activity"/>
    <property type="evidence" value="ECO:0007669"/>
    <property type="project" value="TreeGrafter"/>
</dbReference>
<dbReference type="InterPro" id="IPR004358">
    <property type="entry name" value="Sig_transdc_His_kin-like_C"/>
</dbReference>
<feature type="coiled-coil region" evidence="7">
    <location>
        <begin position="368"/>
        <end position="402"/>
    </location>
</feature>
<dbReference type="PANTHER" id="PTHR42878:SF15">
    <property type="entry name" value="BACTERIOPHYTOCHROME"/>
    <property type="match status" value="1"/>
</dbReference>
<dbReference type="InterPro" id="IPR003661">
    <property type="entry name" value="HisK_dim/P_dom"/>
</dbReference>
<evidence type="ECO:0000313" key="12">
    <source>
        <dbReference type="Proteomes" id="UP000664417"/>
    </source>
</evidence>
<dbReference type="Gene3D" id="1.10.8.500">
    <property type="entry name" value="HAMP domain in histidine kinase"/>
    <property type="match status" value="1"/>
</dbReference>
<keyword evidence="8" id="KW-0472">Membrane</keyword>
<sequence length="631" mass="71304">MNERAITAAPETGSFWGSIRARIMLGFLLLILGIGLISGVSYSGFNLVKNEFNTFRNLNERATMVLELNREVSEVQRYVQVFSYTGHDSVADRTLVVVGEIEGRLTDLKRLNRDNNSLALLKRMEGHLKVYRGTFLDAVEQRRLRKRLEDEELALAHRQLEQALKNYRAGKNHNRDLGRRLFFEIKSLEENLFNYLLQLEAYPLEQSLVTIEALDRELAKEPGQDAVFLRQAISGLTNLSLRIMQATRSFLYLTGVVMAGEALEFSYVSAGLRDSILDEMNPVISRIQNNTNRTQSFNLIFSVACMILGLFFSVFIGLSITQPIRAVSVTLLKLSRGEKTSIPGVDRKDEIGIMARAAGVFAKRNEETEHLLARSQELTQELDQHKRELERSNNEMEQFVYTVSHDLKSPVVTSMGFIGMMKVFAAQGKAEEALQKLPTLEKANRRMSELINDLLDLSRVGRAETDMERLDMNEVLQNVQTNLVGLIEMYPAEIVIQKNLPEIRGNEIRVSQVFDNLMSNALKYTSLITNPIIEVGGEQDADSVHYYVKDNGNGIPKRHHDRVFGLFQRLDVSVEGTGIGLAIVKKIMKTHHGKVWIESEGNGCTFHLEFPRHGETATQRNDGATHEGSTQ</sequence>
<evidence type="ECO:0000256" key="8">
    <source>
        <dbReference type="SAM" id="Phobius"/>
    </source>
</evidence>
<dbReference type="SUPFAM" id="SSF55874">
    <property type="entry name" value="ATPase domain of HSP90 chaperone/DNA topoisomerase II/histidine kinase"/>
    <property type="match status" value="1"/>
</dbReference>
<evidence type="ECO:0000256" key="1">
    <source>
        <dbReference type="ARBA" id="ARBA00000085"/>
    </source>
</evidence>
<evidence type="ECO:0000256" key="6">
    <source>
        <dbReference type="ARBA" id="ARBA00022777"/>
    </source>
</evidence>
<dbReference type="SMART" id="SM00387">
    <property type="entry name" value="HATPase_c"/>
    <property type="match status" value="1"/>
</dbReference>
<dbReference type="Pfam" id="PF00512">
    <property type="entry name" value="HisKA"/>
    <property type="match status" value="1"/>
</dbReference>
<keyword evidence="4" id="KW-0597">Phosphoprotein</keyword>
<keyword evidence="12" id="KW-1185">Reference proteome</keyword>
<dbReference type="PROSITE" id="PS50109">
    <property type="entry name" value="HIS_KIN"/>
    <property type="match status" value="1"/>
</dbReference>
<dbReference type="InterPro" id="IPR003594">
    <property type="entry name" value="HATPase_dom"/>
</dbReference>